<protein>
    <submittedName>
        <fullName evidence="3">MlaD family protein</fullName>
    </submittedName>
</protein>
<dbReference type="InterPro" id="IPR003399">
    <property type="entry name" value="Mce/MlaD"/>
</dbReference>
<dbReference type="PANTHER" id="PTHR33371:SF4">
    <property type="entry name" value="INTERMEMBRANE PHOSPHOLIPID TRANSPORT SYSTEM BINDING PROTEIN MLAD"/>
    <property type="match status" value="1"/>
</dbReference>
<dbReference type="InterPro" id="IPR052336">
    <property type="entry name" value="MlaD_Phospholipid_Transporter"/>
</dbReference>
<keyword evidence="1" id="KW-1133">Transmembrane helix</keyword>
<feature type="transmembrane region" description="Helical" evidence="1">
    <location>
        <begin position="9"/>
        <end position="27"/>
    </location>
</feature>
<organism evidence="3 4">
    <name type="scientific">Ferruginibacter yonginensis</name>
    <dbReference type="NCBI Taxonomy" id="1310416"/>
    <lineage>
        <taxon>Bacteria</taxon>
        <taxon>Pseudomonadati</taxon>
        <taxon>Bacteroidota</taxon>
        <taxon>Chitinophagia</taxon>
        <taxon>Chitinophagales</taxon>
        <taxon>Chitinophagaceae</taxon>
        <taxon>Ferruginibacter</taxon>
    </lineage>
</organism>
<dbReference type="PANTHER" id="PTHR33371">
    <property type="entry name" value="INTERMEMBRANE PHOSPHOLIPID TRANSPORT SYSTEM BINDING PROTEIN MLAD-RELATED"/>
    <property type="match status" value="1"/>
</dbReference>
<keyword evidence="1" id="KW-0472">Membrane</keyword>
<proteinExistence type="predicted"/>
<keyword evidence="4" id="KW-1185">Reference proteome</keyword>
<evidence type="ECO:0000313" key="3">
    <source>
        <dbReference type="EMBL" id="MFC4261342.1"/>
    </source>
</evidence>
<comment type="caution">
    <text evidence="3">The sequence shown here is derived from an EMBL/GenBank/DDBJ whole genome shotgun (WGS) entry which is preliminary data.</text>
</comment>
<dbReference type="EMBL" id="JBHSCZ010000001">
    <property type="protein sequence ID" value="MFC4261342.1"/>
    <property type="molecule type" value="Genomic_DNA"/>
</dbReference>
<name>A0ABV8QM09_9BACT</name>
<evidence type="ECO:0000259" key="2">
    <source>
        <dbReference type="Pfam" id="PF02470"/>
    </source>
</evidence>
<dbReference type="Proteomes" id="UP001595907">
    <property type="component" value="Unassembled WGS sequence"/>
</dbReference>
<accession>A0ABV8QM09</accession>
<dbReference type="Pfam" id="PF02470">
    <property type="entry name" value="MlaD"/>
    <property type="match status" value="1"/>
</dbReference>
<evidence type="ECO:0000256" key="1">
    <source>
        <dbReference type="SAM" id="Phobius"/>
    </source>
</evidence>
<gene>
    <name evidence="3" type="ORF">ACFOWM_00500</name>
</gene>
<keyword evidence="1" id="KW-0812">Transmembrane</keyword>
<reference evidence="4" key="1">
    <citation type="journal article" date="2019" name="Int. J. Syst. Evol. Microbiol.">
        <title>The Global Catalogue of Microorganisms (GCM) 10K type strain sequencing project: providing services to taxonomists for standard genome sequencing and annotation.</title>
        <authorList>
            <consortium name="The Broad Institute Genomics Platform"/>
            <consortium name="The Broad Institute Genome Sequencing Center for Infectious Disease"/>
            <person name="Wu L."/>
            <person name="Ma J."/>
        </authorList>
    </citation>
    <scope>NUCLEOTIDE SEQUENCE [LARGE SCALE GENOMIC DNA]</scope>
    <source>
        <strain evidence="4">CECT 8289</strain>
    </source>
</reference>
<dbReference type="RefSeq" id="WP_379705508.1">
    <property type="nucleotide sequence ID" value="NZ_JBHSCZ010000001.1"/>
</dbReference>
<sequence>MKITNETKVGFITIIALALLILGFNFLKGKKLWSNDTTITGKYSNVQGLQTSNPIVINGLQVGTVYKISTDKNMREIIVDMTITKDINIPKNSVAVIKSNPIGTPSIEIKLGDAKEFLKDKETILTETSGGVFDEVLKKVDPVLYEVRKAVSSVDTLLGNFNSILDPNAKNNIAATIANLNKVTEAMVSSTASLNSLLNTQTGALAKSLNNVSAITGNFAANNEKITSVISNLDKTTTKFADLNLKKTLDTLDVAINNLKGMMSKFNSNDGTLGRLINDPTLYKNLASTGNKLNLLLDDIRVNPKRYVSISVFGKKQSGSVLQTPLPDTLNSPYYVEKVKP</sequence>
<feature type="domain" description="Mce/MlaD" evidence="2">
    <location>
        <begin position="37"/>
        <end position="109"/>
    </location>
</feature>
<evidence type="ECO:0000313" key="4">
    <source>
        <dbReference type="Proteomes" id="UP001595907"/>
    </source>
</evidence>